<protein>
    <recommendedName>
        <fullName evidence="1">Rhodanese domain-containing protein</fullName>
    </recommendedName>
</protein>
<dbReference type="CDD" id="cd00158">
    <property type="entry name" value="RHOD"/>
    <property type="match status" value="1"/>
</dbReference>
<name>A0A381WX93_9ZZZZ</name>
<organism evidence="2">
    <name type="scientific">marine metagenome</name>
    <dbReference type="NCBI Taxonomy" id="408172"/>
    <lineage>
        <taxon>unclassified sequences</taxon>
        <taxon>metagenomes</taxon>
        <taxon>ecological metagenomes</taxon>
    </lineage>
</organism>
<dbReference type="PROSITE" id="PS50206">
    <property type="entry name" value="RHODANESE_3"/>
    <property type="match status" value="1"/>
</dbReference>
<dbReference type="PANTHER" id="PTHR43031:SF1">
    <property type="entry name" value="PYRIDINE NUCLEOTIDE-DISULPHIDE OXIDOREDUCTASE"/>
    <property type="match status" value="1"/>
</dbReference>
<evidence type="ECO:0000259" key="1">
    <source>
        <dbReference type="PROSITE" id="PS50206"/>
    </source>
</evidence>
<dbReference type="EMBL" id="UINC01013120">
    <property type="protein sequence ID" value="SVA56881.1"/>
    <property type="molecule type" value="Genomic_DNA"/>
</dbReference>
<dbReference type="PANTHER" id="PTHR43031">
    <property type="entry name" value="FAD-DEPENDENT OXIDOREDUCTASE"/>
    <property type="match status" value="1"/>
</dbReference>
<proteinExistence type="predicted"/>
<dbReference type="SMART" id="SM00450">
    <property type="entry name" value="RHOD"/>
    <property type="match status" value="1"/>
</dbReference>
<dbReference type="InterPro" id="IPR050229">
    <property type="entry name" value="GlpE_sulfurtransferase"/>
</dbReference>
<dbReference type="SUPFAM" id="SSF52821">
    <property type="entry name" value="Rhodanese/Cell cycle control phosphatase"/>
    <property type="match status" value="1"/>
</dbReference>
<dbReference type="Pfam" id="PF00581">
    <property type="entry name" value="Rhodanese"/>
    <property type="match status" value="1"/>
</dbReference>
<feature type="domain" description="Rhodanese" evidence="1">
    <location>
        <begin position="34"/>
        <end position="120"/>
    </location>
</feature>
<dbReference type="InterPro" id="IPR036873">
    <property type="entry name" value="Rhodanese-like_dom_sf"/>
</dbReference>
<accession>A0A381WX93</accession>
<dbReference type="Gene3D" id="3.40.250.10">
    <property type="entry name" value="Rhodanese-like domain"/>
    <property type="match status" value="1"/>
</dbReference>
<dbReference type="AlphaFoldDB" id="A0A381WX93"/>
<dbReference type="InterPro" id="IPR001763">
    <property type="entry name" value="Rhodanese-like_dom"/>
</dbReference>
<evidence type="ECO:0000313" key="2">
    <source>
        <dbReference type="EMBL" id="SVA56881.1"/>
    </source>
</evidence>
<gene>
    <name evidence="2" type="ORF">METZ01_LOCUS109735</name>
</gene>
<sequence length="122" mass="13796">MSRYIALLLFIGLAIWGCNQSAEIASKEAIRLLNNEKYYFLDVRTELEHNNKAIPNTPCIPVQEINERLNELEDYRDKKIIVYCRSGNRSGTATKILNENGFDAVNLIGGMNEWSGVVVSSE</sequence>
<reference evidence="2" key="1">
    <citation type="submission" date="2018-05" db="EMBL/GenBank/DDBJ databases">
        <authorList>
            <person name="Lanie J.A."/>
            <person name="Ng W.-L."/>
            <person name="Kazmierczak K.M."/>
            <person name="Andrzejewski T.M."/>
            <person name="Davidsen T.M."/>
            <person name="Wayne K.J."/>
            <person name="Tettelin H."/>
            <person name="Glass J.I."/>
            <person name="Rusch D."/>
            <person name="Podicherti R."/>
            <person name="Tsui H.-C.T."/>
            <person name="Winkler M.E."/>
        </authorList>
    </citation>
    <scope>NUCLEOTIDE SEQUENCE</scope>
</reference>